<protein>
    <submittedName>
        <fullName evidence="2">Activating molecule in BECN1-regulated autophagy protein 1</fullName>
    </submittedName>
</protein>
<dbReference type="PANTHER" id="PTHR22874">
    <property type="entry name" value="ACTIVATING MOLECULE IN BECN1-REGULATED AUTOPHAGY PROTEIN 1"/>
    <property type="match status" value="1"/>
</dbReference>
<dbReference type="GO" id="GO:0000423">
    <property type="term" value="P:mitophagy"/>
    <property type="evidence" value="ECO:0007669"/>
    <property type="project" value="TreeGrafter"/>
</dbReference>
<dbReference type="OrthoDB" id="6512960at2759"/>
<evidence type="ECO:0000313" key="2">
    <source>
        <dbReference type="EMBL" id="GFY40981.1"/>
    </source>
</evidence>
<dbReference type="PANTHER" id="PTHR22874:SF1">
    <property type="entry name" value="ACTIVATING MOLECULE IN BECN1-REGULATED AUTOPHAGY PROTEIN 1"/>
    <property type="match status" value="1"/>
</dbReference>
<comment type="caution">
    <text evidence="2">The sequence shown here is derived from an EMBL/GenBank/DDBJ whole genome shotgun (WGS) entry which is preliminary data.</text>
</comment>
<sequence length="278" mass="31695">MENNHDEAPGPSGLNSTANDDSDSDIEILVARRLSAPIRRTSRERYSTIENEFLRLYRLDGFKKDLSQAITFDYQYLLNFDCGEPDECPENYRIQAWPFNLDRLPEIHDAEKNVVARECRIFNDSSVDISQDGEKLVAIALDHKHHKLKIAVHSLLPHNLGQLLCTYGPVSNPLSVSISPLSQFVFIGMSNPRLVLKKCCYPDAEVISIRHDQSGMCRAVHFRTFKHIYHDKDRIPIYSITSVRWLPEGIPGFSFATNFGSLVICTPETEGSQNCRRR</sequence>
<accession>A0A8X7BQH9</accession>
<feature type="region of interest" description="Disordered" evidence="1">
    <location>
        <begin position="1"/>
        <end position="21"/>
    </location>
</feature>
<dbReference type="AlphaFoldDB" id="A0A8X7BQH9"/>
<evidence type="ECO:0000313" key="3">
    <source>
        <dbReference type="Proteomes" id="UP000886998"/>
    </source>
</evidence>
<dbReference type="GO" id="GO:1990756">
    <property type="term" value="F:ubiquitin-like ligase-substrate adaptor activity"/>
    <property type="evidence" value="ECO:0007669"/>
    <property type="project" value="TreeGrafter"/>
</dbReference>
<reference evidence="2" key="1">
    <citation type="submission" date="2020-08" db="EMBL/GenBank/DDBJ databases">
        <title>Multicomponent nature underlies the extraordinary mechanical properties of spider dragline silk.</title>
        <authorList>
            <person name="Kono N."/>
            <person name="Nakamura H."/>
            <person name="Mori M."/>
            <person name="Yoshida Y."/>
            <person name="Ohtoshi R."/>
            <person name="Malay A.D."/>
            <person name="Moran D.A.P."/>
            <person name="Tomita M."/>
            <person name="Numata K."/>
            <person name="Arakawa K."/>
        </authorList>
    </citation>
    <scope>NUCLEOTIDE SEQUENCE</scope>
</reference>
<dbReference type="InterPro" id="IPR052596">
    <property type="entry name" value="AMBRA1_autophagy"/>
</dbReference>
<organism evidence="2 3">
    <name type="scientific">Trichonephila inaurata madagascariensis</name>
    <dbReference type="NCBI Taxonomy" id="2747483"/>
    <lineage>
        <taxon>Eukaryota</taxon>
        <taxon>Metazoa</taxon>
        <taxon>Ecdysozoa</taxon>
        <taxon>Arthropoda</taxon>
        <taxon>Chelicerata</taxon>
        <taxon>Arachnida</taxon>
        <taxon>Araneae</taxon>
        <taxon>Araneomorphae</taxon>
        <taxon>Entelegynae</taxon>
        <taxon>Araneoidea</taxon>
        <taxon>Nephilidae</taxon>
        <taxon>Trichonephila</taxon>
        <taxon>Trichonephila inaurata</taxon>
    </lineage>
</organism>
<dbReference type="GO" id="GO:0080008">
    <property type="term" value="C:Cul4-RING E3 ubiquitin ligase complex"/>
    <property type="evidence" value="ECO:0007669"/>
    <property type="project" value="TreeGrafter"/>
</dbReference>
<gene>
    <name evidence="2" type="primary">AMBRA1</name>
    <name evidence="2" type="ORF">TNIN_365471</name>
</gene>
<keyword evidence="3" id="KW-1185">Reference proteome</keyword>
<evidence type="ECO:0000256" key="1">
    <source>
        <dbReference type="SAM" id="MobiDB-lite"/>
    </source>
</evidence>
<proteinExistence type="predicted"/>
<dbReference type="Proteomes" id="UP000886998">
    <property type="component" value="Unassembled WGS sequence"/>
</dbReference>
<dbReference type="GO" id="GO:0000045">
    <property type="term" value="P:autophagosome assembly"/>
    <property type="evidence" value="ECO:0007669"/>
    <property type="project" value="TreeGrafter"/>
</dbReference>
<name>A0A8X7BQH9_9ARAC</name>
<dbReference type="EMBL" id="BMAV01002213">
    <property type="protein sequence ID" value="GFY40981.1"/>
    <property type="molecule type" value="Genomic_DNA"/>
</dbReference>